<feature type="chain" id="PRO_5045689496" evidence="9">
    <location>
        <begin position="20"/>
        <end position="719"/>
    </location>
</feature>
<dbReference type="NCBIfam" id="TIGR04183">
    <property type="entry name" value="Por_Secre_tail"/>
    <property type="match status" value="1"/>
</dbReference>
<evidence type="ECO:0000256" key="4">
    <source>
        <dbReference type="ARBA" id="ARBA00022729"/>
    </source>
</evidence>
<evidence type="ECO:0000256" key="5">
    <source>
        <dbReference type="ARBA" id="ARBA00022801"/>
    </source>
</evidence>
<dbReference type="RefSeq" id="WP_354659293.1">
    <property type="nucleotide sequence ID" value="NZ_JBEXAC010000001.1"/>
</dbReference>
<keyword evidence="13" id="KW-1185">Reference proteome</keyword>
<dbReference type="Pfam" id="PF05572">
    <property type="entry name" value="Peptidase_M43"/>
    <property type="match status" value="1"/>
</dbReference>
<dbReference type="CDD" id="cd04275">
    <property type="entry name" value="ZnMc_pappalysin_like"/>
    <property type="match status" value="1"/>
</dbReference>
<accession>A0ABV2T205</accession>
<evidence type="ECO:0000256" key="3">
    <source>
        <dbReference type="ARBA" id="ARBA00022723"/>
    </source>
</evidence>
<evidence type="ECO:0000256" key="9">
    <source>
        <dbReference type="SAM" id="SignalP"/>
    </source>
</evidence>
<dbReference type="Proteomes" id="UP001549749">
    <property type="component" value="Unassembled WGS sequence"/>
</dbReference>
<keyword evidence="3" id="KW-0479">Metal-binding</keyword>
<dbReference type="InterPro" id="IPR008754">
    <property type="entry name" value="Peptidase_M43"/>
</dbReference>
<keyword evidence="7 12" id="KW-0482">Metalloprotease</keyword>
<dbReference type="SUPFAM" id="SSF55486">
    <property type="entry name" value="Metalloproteases ('zincins'), catalytic domain"/>
    <property type="match status" value="1"/>
</dbReference>
<feature type="domain" description="Secretion system C-terminal sorting" evidence="11">
    <location>
        <begin position="643"/>
        <end position="714"/>
    </location>
</feature>
<evidence type="ECO:0000256" key="1">
    <source>
        <dbReference type="ARBA" id="ARBA00008721"/>
    </source>
</evidence>
<dbReference type="EMBL" id="JBEXAC010000001">
    <property type="protein sequence ID" value="MET6996652.1"/>
    <property type="molecule type" value="Genomic_DNA"/>
</dbReference>
<dbReference type="PANTHER" id="PTHR47466">
    <property type="match status" value="1"/>
</dbReference>
<name>A0ABV2T205_9BACT</name>
<dbReference type="GO" id="GO:0008237">
    <property type="term" value="F:metallopeptidase activity"/>
    <property type="evidence" value="ECO:0007669"/>
    <property type="project" value="UniProtKB-KW"/>
</dbReference>
<organism evidence="12 13">
    <name type="scientific">Chitinophaga defluvii</name>
    <dbReference type="NCBI Taxonomy" id="3163343"/>
    <lineage>
        <taxon>Bacteria</taxon>
        <taxon>Pseudomonadati</taxon>
        <taxon>Bacteroidota</taxon>
        <taxon>Chitinophagia</taxon>
        <taxon>Chitinophagales</taxon>
        <taxon>Chitinophagaceae</taxon>
        <taxon>Chitinophaga</taxon>
    </lineage>
</organism>
<dbReference type="InterPro" id="IPR026444">
    <property type="entry name" value="Secre_tail"/>
</dbReference>
<evidence type="ECO:0000256" key="6">
    <source>
        <dbReference type="ARBA" id="ARBA00022833"/>
    </source>
</evidence>
<evidence type="ECO:0000313" key="12">
    <source>
        <dbReference type="EMBL" id="MET6996652.1"/>
    </source>
</evidence>
<keyword evidence="2" id="KW-0645">Protease</keyword>
<sequence>MRNIFTIFLCLISLLPAKAQRTCATADVIQQKIKDNPRLLQQLQATENRMVQGQTQRRFNSMLRSTAANQTVTIPVVVHIVLENPDLVTDEQVMSQIAVLNQDFSATNANIHQVPAVWQPLIGDAQIQFCLAQRTPEDDPTSGIVRVKTSRTQFSITNSAPDVKHKNTGGADAWNTDQYLNIWVCKLDANNLGVATAPNSGFPADEDGVVILYTAFGTTGTAQPVFNLGRTTTHEIGHYFGLRHIWGDDDAGGTRESCDVDDGIADTPKQGKRSFGCLPFPTTDACSPTAPGIMFMNFMDYSDDACMQLFTAGQVDRMRFVLENMRASLLTSQGCSPVALNNQDAAITQINAPVGKQCDNGIAPVVVLKNKGALPLKQVTIAYTVNNGTPVTYQWTGTLTSLQQTTVQLPPATVAIGTHTLRAYTMLPNGVPDQVPENDTTVGSFHYDADATLPFLEGFESNTYPPAGWEIFNPDKSFTWELTRDAAQSGSASVVMRNLGYAVNGQIDDLISPVFDSKQEDSVFLFFDLAAAVYSDPKTLNNVWDTLEIFISTDCTKSLTSVYKKWGPNLITRPTAIQTEFIPTASEWRRDSIDLTTFARLGKFQVIFRNTSNAENNIYLDNIRMIDREVNPHLKEQGVLVTPNPTDGLVYVTFLTVPEDLEAIALYNTAGQLVARQPATAINRSNRFTFNLVNEPNGVYFVKLIYRNRAKTIKILKVR</sequence>
<feature type="domain" description="Peptidase M43 pregnancy-associated plasma-A" evidence="10">
    <location>
        <begin position="171"/>
        <end position="322"/>
    </location>
</feature>
<evidence type="ECO:0000256" key="8">
    <source>
        <dbReference type="ARBA" id="ARBA00023157"/>
    </source>
</evidence>
<evidence type="ECO:0000256" key="7">
    <source>
        <dbReference type="ARBA" id="ARBA00023049"/>
    </source>
</evidence>
<protein>
    <submittedName>
        <fullName evidence="12">M43 family zinc metalloprotease</fullName>
    </submittedName>
</protein>
<proteinExistence type="inferred from homology"/>
<evidence type="ECO:0000313" key="13">
    <source>
        <dbReference type="Proteomes" id="UP001549749"/>
    </source>
</evidence>
<keyword evidence="6" id="KW-0862">Zinc</keyword>
<comment type="caution">
    <text evidence="12">The sequence shown here is derived from an EMBL/GenBank/DDBJ whole genome shotgun (WGS) entry which is preliminary data.</text>
</comment>
<dbReference type="Gene3D" id="3.40.390.10">
    <property type="entry name" value="Collagenase (Catalytic Domain)"/>
    <property type="match status" value="1"/>
</dbReference>
<evidence type="ECO:0000259" key="11">
    <source>
        <dbReference type="Pfam" id="PF18962"/>
    </source>
</evidence>
<evidence type="ECO:0000256" key="2">
    <source>
        <dbReference type="ARBA" id="ARBA00022670"/>
    </source>
</evidence>
<dbReference type="Pfam" id="PF18962">
    <property type="entry name" value="Por_Secre_tail"/>
    <property type="match status" value="1"/>
</dbReference>
<evidence type="ECO:0000259" key="10">
    <source>
        <dbReference type="Pfam" id="PF05572"/>
    </source>
</evidence>
<keyword evidence="5" id="KW-0378">Hydrolase</keyword>
<dbReference type="InterPro" id="IPR024079">
    <property type="entry name" value="MetalloPept_cat_dom_sf"/>
</dbReference>
<dbReference type="PANTHER" id="PTHR47466:SF1">
    <property type="entry name" value="METALLOPROTEASE MEP1 (AFU_ORTHOLOGUE AFUA_1G07730)-RELATED"/>
    <property type="match status" value="1"/>
</dbReference>
<keyword evidence="8" id="KW-1015">Disulfide bond</keyword>
<gene>
    <name evidence="12" type="ORF">ABR189_04705</name>
</gene>
<keyword evidence="4 9" id="KW-0732">Signal</keyword>
<reference evidence="12 13" key="1">
    <citation type="submission" date="2024-06" db="EMBL/GenBank/DDBJ databases">
        <title>Chitinophaga defluvii sp. nov., isolated from municipal sewage.</title>
        <authorList>
            <person name="Zhang L."/>
        </authorList>
    </citation>
    <scope>NUCLEOTIDE SEQUENCE [LARGE SCALE GENOMIC DNA]</scope>
    <source>
        <strain evidence="12 13">H8</strain>
    </source>
</reference>
<dbReference type="NCBIfam" id="NF038128">
    <property type="entry name" value="choice_anch_J"/>
    <property type="match status" value="1"/>
</dbReference>
<feature type="signal peptide" evidence="9">
    <location>
        <begin position="1"/>
        <end position="19"/>
    </location>
</feature>
<comment type="similarity">
    <text evidence="1">Belongs to the peptidase M43B family.</text>
</comment>